<keyword evidence="3 6" id="KW-0812">Transmembrane</keyword>
<name>V5FBU3_9VIBR</name>
<feature type="transmembrane region" description="Helical" evidence="6">
    <location>
        <begin position="256"/>
        <end position="273"/>
    </location>
</feature>
<feature type="domain" description="Membrane transport protein MMPL" evidence="7">
    <location>
        <begin position="54"/>
        <end position="415"/>
    </location>
</feature>
<feature type="transmembrane region" description="Helical" evidence="6">
    <location>
        <begin position="280"/>
        <end position="301"/>
    </location>
</feature>
<gene>
    <name evidence="8" type="ORF">VHA01S_010_00340</name>
</gene>
<evidence type="ECO:0000256" key="4">
    <source>
        <dbReference type="ARBA" id="ARBA00022989"/>
    </source>
</evidence>
<protein>
    <recommendedName>
        <fullName evidence="7">Membrane transport protein MMPL domain-containing protein</fullName>
    </recommendedName>
</protein>
<keyword evidence="4 6" id="KW-1133">Transmembrane helix</keyword>
<dbReference type="PANTHER" id="PTHR33406:SF13">
    <property type="entry name" value="MEMBRANE PROTEIN YDFJ"/>
    <property type="match status" value="1"/>
</dbReference>
<evidence type="ECO:0000256" key="1">
    <source>
        <dbReference type="ARBA" id="ARBA00004651"/>
    </source>
</evidence>
<dbReference type="InterPro" id="IPR050545">
    <property type="entry name" value="Mycobact_MmpL"/>
</dbReference>
<dbReference type="eggNOG" id="COG4258">
    <property type="taxonomic scope" value="Bacteria"/>
</dbReference>
<dbReference type="GO" id="GO:0005886">
    <property type="term" value="C:plasma membrane"/>
    <property type="evidence" value="ECO:0007669"/>
    <property type="project" value="UniProtKB-SubCell"/>
</dbReference>
<reference evidence="8 9" key="1">
    <citation type="submission" date="2013-10" db="EMBL/GenBank/DDBJ databases">
        <authorList>
            <person name="Ichikawa N."/>
            <person name="Kimura A."/>
            <person name="Ohji S."/>
            <person name="Hosoyama A."/>
            <person name="Fujita N."/>
        </authorList>
    </citation>
    <scope>NUCLEOTIDE SEQUENCE [LARGE SCALE GENOMIC DNA]</scope>
    <source>
        <strain evidence="8 9">NBRC 102217</strain>
    </source>
</reference>
<reference evidence="8 9" key="2">
    <citation type="submission" date="2013-11" db="EMBL/GenBank/DDBJ databases">
        <title>Whole genome shotgun sequence of Vibrio halioticoli NBRC 102217.</title>
        <authorList>
            <person name="Isaki S."/>
            <person name="Kimura A."/>
            <person name="Ohji S."/>
            <person name="Hosoyama A."/>
            <person name="Fujita N."/>
            <person name="Hashimoto M."/>
            <person name="Hosoyama Y."/>
            <person name="Yamazoe A."/>
        </authorList>
    </citation>
    <scope>NUCLEOTIDE SEQUENCE [LARGE SCALE GENOMIC DNA]</scope>
    <source>
        <strain evidence="8 9">NBRC 102217</strain>
    </source>
</reference>
<dbReference type="InterPro" id="IPR004869">
    <property type="entry name" value="MMPL_dom"/>
</dbReference>
<proteinExistence type="predicted"/>
<evidence type="ECO:0000256" key="5">
    <source>
        <dbReference type="ARBA" id="ARBA00023136"/>
    </source>
</evidence>
<dbReference type="Proteomes" id="UP000017800">
    <property type="component" value="Unassembled WGS sequence"/>
</dbReference>
<evidence type="ECO:0000256" key="3">
    <source>
        <dbReference type="ARBA" id="ARBA00022692"/>
    </source>
</evidence>
<evidence type="ECO:0000256" key="6">
    <source>
        <dbReference type="SAM" id="Phobius"/>
    </source>
</evidence>
<dbReference type="RefSeq" id="WP_023403189.1">
    <property type="nucleotide sequence ID" value="NZ_BAUJ01000010.1"/>
</dbReference>
<dbReference type="PANTHER" id="PTHR33406">
    <property type="entry name" value="MEMBRANE PROTEIN MJ1562-RELATED"/>
    <property type="match status" value="1"/>
</dbReference>
<feature type="transmembrane region" description="Helical" evidence="6">
    <location>
        <begin position="671"/>
        <end position="691"/>
    </location>
</feature>
<feature type="transmembrane region" description="Helical" evidence="6">
    <location>
        <begin position="757"/>
        <end position="779"/>
    </location>
</feature>
<keyword evidence="9" id="KW-1185">Reference proteome</keyword>
<feature type="transmembrane region" description="Helical" evidence="6">
    <location>
        <begin position="698"/>
        <end position="718"/>
    </location>
</feature>
<feature type="transmembrane region" description="Helical" evidence="6">
    <location>
        <begin position="307"/>
        <end position="331"/>
    </location>
</feature>
<evidence type="ECO:0000256" key="2">
    <source>
        <dbReference type="ARBA" id="ARBA00022475"/>
    </source>
</evidence>
<evidence type="ECO:0000313" key="9">
    <source>
        <dbReference type="Proteomes" id="UP000017800"/>
    </source>
</evidence>
<keyword evidence="2" id="KW-1003">Cell membrane</keyword>
<comment type="caution">
    <text evidence="8">The sequence shown here is derived from an EMBL/GenBank/DDBJ whole genome shotgun (WGS) entry which is preliminary data.</text>
</comment>
<dbReference type="SUPFAM" id="SSF82866">
    <property type="entry name" value="Multidrug efflux transporter AcrB transmembrane domain"/>
    <property type="match status" value="2"/>
</dbReference>
<dbReference type="Gene3D" id="1.20.1640.10">
    <property type="entry name" value="Multidrug efflux transporter AcrB transmembrane domain"/>
    <property type="match status" value="2"/>
</dbReference>
<feature type="transmembrane region" description="Helical" evidence="6">
    <location>
        <begin position="352"/>
        <end position="370"/>
    </location>
</feature>
<comment type="subcellular location">
    <subcellularLocation>
        <location evidence="1">Cell membrane</location>
        <topology evidence="1">Multi-pass membrane protein</topology>
    </subcellularLocation>
</comment>
<accession>V5FBU3</accession>
<feature type="transmembrane region" description="Helical" evidence="6">
    <location>
        <begin position="436"/>
        <end position="454"/>
    </location>
</feature>
<feature type="transmembrane region" description="Helical" evidence="6">
    <location>
        <begin position="382"/>
        <end position="408"/>
    </location>
</feature>
<dbReference type="AlphaFoldDB" id="V5FBU3"/>
<dbReference type="EMBL" id="BAUJ01000010">
    <property type="protein sequence ID" value="GAD88808.1"/>
    <property type="molecule type" value="Genomic_DNA"/>
</dbReference>
<feature type="domain" description="Membrane transport protein MMPL" evidence="7">
    <location>
        <begin position="611"/>
        <end position="814"/>
    </location>
</feature>
<feature type="transmembrane region" description="Helical" evidence="6">
    <location>
        <begin position="791"/>
        <end position="814"/>
    </location>
</feature>
<dbReference type="Pfam" id="PF03176">
    <property type="entry name" value="MMPL"/>
    <property type="match status" value="2"/>
</dbReference>
<feature type="transmembrane region" description="Helical" evidence="6">
    <location>
        <begin position="724"/>
        <end position="745"/>
    </location>
</feature>
<evidence type="ECO:0000259" key="7">
    <source>
        <dbReference type="Pfam" id="PF03176"/>
    </source>
</evidence>
<evidence type="ECO:0000313" key="8">
    <source>
        <dbReference type="EMBL" id="GAD88808.1"/>
    </source>
</evidence>
<sequence>MQRFTTLIIRFPKLLLLLLVSVTMAAAFYGVKHFSINADLSELVVQKGPWRDNLDEVEAKFPDTGNIVVVVSSKDDRQAKMATQRLFHAFKSDKQFTDVLALSTLPWFEHYAVGFLNKTEFAAFQDKVSLLMPDATALMKTQHLSGYLGALDSALSEPKSEQELSTLLQPIIQASNDKDVDWRGLLFANIAPKNGYVITLNALFDAQQADSNKLTMSAVRNVISSVGMPADVMVRVTGQTALDFDEVQDANSSVKLAGVVSLIALILILAVGIRSLRIIAASYLAVLVGLIWTFSAGLLLVGAFNTISIVFMVIFIGLGVDFAVHLSLHIYEQRLKGHDNDQSLLFSIQHSIYPLGLCALSSAIGFLSFYPTAYAGLGELGIISAAGMILGLLATFLVIPLFFQFFGYPEVKRSHTKRSKAFMNLGQWIITYHRRIIKLTFVGACITVFGAMQFKFDFSTLVLKNKNSESVETLQWLQDHKLSSNYQLFAVAKDKQQARQWQQQLANKPEVATTVSALSYLPNDFSNRVAQLQKIADLPSIGHAQAMSWNAFFDKHADLLVKNGINITRGDITNASILALKRHLTAELQPLSTLLTQGGQVTEPRVAMLPDDIRSKYVSDDGEWLVSVLPSGNMRDVTAVNAFVSAVQQIAPLATGRAVAEQNVGDIVVKAFYIAIGISIVSITFILFLTVEHKRDIIFIFIPLLLTTSTTLAIAHWFGQSLNMANIIVIPLIFGLGVDNGIHIVKRFRHEQTITRFFAASTPKATLISCLTTIATFGALTLSDHQGMHSIGVLLSIALSAILCFSLLILPAFLHRFEPN</sequence>
<organism evidence="8 9">
    <name type="scientific">Vibrio halioticoli NBRC 102217</name>
    <dbReference type="NCBI Taxonomy" id="1219072"/>
    <lineage>
        <taxon>Bacteria</taxon>
        <taxon>Pseudomonadati</taxon>
        <taxon>Pseudomonadota</taxon>
        <taxon>Gammaproteobacteria</taxon>
        <taxon>Vibrionales</taxon>
        <taxon>Vibrionaceae</taxon>
        <taxon>Vibrio</taxon>
    </lineage>
</organism>
<keyword evidence="5 6" id="KW-0472">Membrane</keyword>